<sequence length="297" mass="34518">MIKIYGALVFVLISQIVLSQDYQAEFQQYCETNDTLGQLKVLKKWQSESPKDAELFTNYFNYYFTKSRQELVSLTTTPPNGESYMLKDSTNQTAGYIGSQINYNQSELKKGLDKIDEGIILYPNRLDMRFGKIYVFGQISDWKSFTSEIIKTIEHSSKNQNSWSWTNNEKYAGGEKEFLLDIQNYQLQLYDTGNDNLLKNMREIASSVLKFYPNHIESLSNLSITYLLTGEFDKGIKPLLRAEKINPKDFIVLGNIAQGYKLKGDKKKAIEYYEKTAKYGDERAREYARQQIRELKE</sequence>
<name>A0A846QXC0_9FLAO</name>
<dbReference type="InterPro" id="IPR011990">
    <property type="entry name" value="TPR-like_helical_dom_sf"/>
</dbReference>
<dbReference type="SUPFAM" id="SSF48452">
    <property type="entry name" value="TPR-like"/>
    <property type="match status" value="1"/>
</dbReference>
<keyword evidence="2" id="KW-0645">Protease</keyword>
<dbReference type="PROSITE" id="PS50005">
    <property type="entry name" value="TPR"/>
    <property type="match status" value="1"/>
</dbReference>
<gene>
    <name evidence="2" type="ORF">GGR42_000216</name>
</gene>
<feature type="repeat" description="TPR" evidence="1">
    <location>
        <begin position="216"/>
        <end position="249"/>
    </location>
</feature>
<dbReference type="RefSeq" id="WP_167959985.1">
    <property type="nucleotide sequence ID" value="NZ_JAATJJ010000001.1"/>
</dbReference>
<evidence type="ECO:0000256" key="1">
    <source>
        <dbReference type="PROSITE-ProRule" id="PRU00339"/>
    </source>
</evidence>
<organism evidence="2 3">
    <name type="scientific">Saonia flava</name>
    <dbReference type="NCBI Taxonomy" id="523696"/>
    <lineage>
        <taxon>Bacteria</taxon>
        <taxon>Pseudomonadati</taxon>
        <taxon>Bacteroidota</taxon>
        <taxon>Flavobacteriia</taxon>
        <taxon>Flavobacteriales</taxon>
        <taxon>Flavobacteriaceae</taxon>
        <taxon>Saonia</taxon>
    </lineage>
</organism>
<keyword evidence="3" id="KW-1185">Reference proteome</keyword>
<dbReference type="AlphaFoldDB" id="A0A846QXC0"/>
<dbReference type="GO" id="GO:0008233">
    <property type="term" value="F:peptidase activity"/>
    <property type="evidence" value="ECO:0007669"/>
    <property type="project" value="UniProtKB-KW"/>
</dbReference>
<dbReference type="EMBL" id="JAATJJ010000001">
    <property type="protein sequence ID" value="NJB69754.1"/>
    <property type="molecule type" value="Genomic_DNA"/>
</dbReference>
<accession>A0A846QXC0</accession>
<dbReference type="Gene3D" id="1.25.40.10">
    <property type="entry name" value="Tetratricopeptide repeat domain"/>
    <property type="match status" value="1"/>
</dbReference>
<evidence type="ECO:0000313" key="3">
    <source>
        <dbReference type="Proteomes" id="UP000590442"/>
    </source>
</evidence>
<keyword evidence="2" id="KW-0378">Hydrolase</keyword>
<dbReference type="SMART" id="SM00028">
    <property type="entry name" value="TPR"/>
    <property type="match status" value="2"/>
</dbReference>
<comment type="caution">
    <text evidence="2">The sequence shown here is derived from an EMBL/GenBank/DDBJ whole genome shotgun (WGS) entry which is preliminary data.</text>
</comment>
<dbReference type="GO" id="GO:0006508">
    <property type="term" value="P:proteolysis"/>
    <property type="evidence" value="ECO:0007669"/>
    <property type="project" value="UniProtKB-KW"/>
</dbReference>
<proteinExistence type="predicted"/>
<evidence type="ECO:0000313" key="2">
    <source>
        <dbReference type="EMBL" id="NJB69754.1"/>
    </source>
</evidence>
<dbReference type="Proteomes" id="UP000590442">
    <property type="component" value="Unassembled WGS sequence"/>
</dbReference>
<keyword evidence="1" id="KW-0802">TPR repeat</keyword>
<reference evidence="2 3" key="1">
    <citation type="submission" date="2020-03" db="EMBL/GenBank/DDBJ databases">
        <title>Genomic Encyclopedia of Type Strains, Phase IV (KMG-IV): sequencing the most valuable type-strain genomes for metagenomic binning, comparative biology and taxonomic classification.</title>
        <authorList>
            <person name="Goeker M."/>
        </authorList>
    </citation>
    <scope>NUCLEOTIDE SEQUENCE [LARGE SCALE GENOMIC DNA]</scope>
    <source>
        <strain evidence="2 3">DSM 29762</strain>
    </source>
</reference>
<dbReference type="InterPro" id="IPR019734">
    <property type="entry name" value="TPR_rpt"/>
</dbReference>
<protein>
    <submittedName>
        <fullName evidence="2">Putative Zn-dependent protease</fullName>
    </submittedName>
</protein>